<dbReference type="OrthoDB" id="443682at2759"/>
<dbReference type="Proteomes" id="UP000015241">
    <property type="component" value="Unassembled WGS sequence"/>
</dbReference>
<dbReference type="PROSITE" id="PS50235">
    <property type="entry name" value="USP_3"/>
    <property type="match status" value="1"/>
</dbReference>
<dbReference type="eggNOG" id="KOG1863">
    <property type="taxonomic scope" value="Eukaryota"/>
</dbReference>
<dbReference type="Gene3D" id="6.10.140.100">
    <property type="match status" value="1"/>
</dbReference>
<feature type="coiled-coil region" evidence="1">
    <location>
        <begin position="415"/>
        <end position="449"/>
    </location>
</feature>
<gene>
    <name evidence="4" type="ORF">FOMPIDRAFT_1028755</name>
</gene>
<dbReference type="InterPro" id="IPR028889">
    <property type="entry name" value="USP"/>
</dbReference>
<dbReference type="GO" id="GO:0016579">
    <property type="term" value="P:protein deubiquitination"/>
    <property type="evidence" value="ECO:0007669"/>
    <property type="project" value="InterPro"/>
</dbReference>
<dbReference type="InParanoid" id="S8FQD5"/>
<dbReference type="HOGENOM" id="CLU_023748_0_0_1"/>
<dbReference type="STRING" id="743788.S8FQD5"/>
<evidence type="ECO:0000313" key="5">
    <source>
        <dbReference type="Proteomes" id="UP000015241"/>
    </source>
</evidence>
<sequence length="681" mass="76073">MHAPTPQEQAAVAELLLMMGTVVSADDALRLLRKYNGDMERTATALIEGETGGELITMDTSWSGGPAVGPRTPPPSKPEQDTAVIDLTADDEDKDLSRALQASLQDAGPTFGPSNRAPDPSWAVVPSNVAASGVDAQDESLSRAIAASLEDAPGMDYYEPQPLEEKVRKDARPVALRPTRSPMTYVGLLLQSLYYVPQVRHAVATWGHTYYEKQSLLHEGEVPHPARGTPELFVWSLMEIFANMEIALLSELNSDEVIDVLSPEPWSNAMELPGDTSFALYNELAHVVELSLQDQPPMDSAPEWLSRLFYFRYGLSSEDLSKVPFDRAHDLSVVKVDVRGTEDANDLITCLSSNLGLTRALGPATKQQIIFEPSEVVAFQLVREHMLPTYELSVGAKTERTTFKYPKYVYLDQFLAKNLAKGNELREKRRNLNKEIEQITARRSALTRHKDRDTLTDLRSSVHYYENVVEDGGDDTRKATIQEMAKKLRKVLACIENELQSIDASITKLRDEAANLFDIPELQQHRYDLRAVLVHDGVYGRKHLYSYVKDKGTWWKTHDYLVTEVSEGTVLTDATGLHLGAGPYFLIYSGALTDEEENLRAQWPESLKNTIKHNNQIFLSQLPQHKAMQVNDPNSPPTSPYQSQTPSEYTMSSGTVEPPQSREEPMNEDPTEQPMDVDSTS</sequence>
<dbReference type="Gene3D" id="3.90.70.10">
    <property type="entry name" value="Cysteine proteinases"/>
    <property type="match status" value="1"/>
</dbReference>
<proteinExistence type="predicted"/>
<dbReference type="InterPro" id="IPR038765">
    <property type="entry name" value="Papain-like_cys_pep_sf"/>
</dbReference>
<keyword evidence="1" id="KW-0175">Coiled coil</keyword>
<dbReference type="CDD" id="cd02257">
    <property type="entry name" value="Peptidase_C19"/>
    <property type="match status" value="1"/>
</dbReference>
<dbReference type="InterPro" id="IPR001394">
    <property type="entry name" value="Peptidase_C19_UCH"/>
</dbReference>
<dbReference type="PANTHER" id="PTHR39597:SF1">
    <property type="entry name" value="UBA DOMAIN-CONTAINING PROTEIN RUP1"/>
    <property type="match status" value="1"/>
</dbReference>
<evidence type="ECO:0000256" key="2">
    <source>
        <dbReference type="SAM" id="MobiDB-lite"/>
    </source>
</evidence>
<feature type="domain" description="USP" evidence="3">
    <location>
        <begin position="174"/>
        <end position="591"/>
    </location>
</feature>
<dbReference type="EMBL" id="KE504130">
    <property type="protein sequence ID" value="EPT03486.1"/>
    <property type="molecule type" value="Genomic_DNA"/>
</dbReference>
<protein>
    <recommendedName>
        <fullName evidence="3">USP domain-containing protein</fullName>
    </recommendedName>
</protein>
<name>S8FQD5_FOMSC</name>
<organism evidence="4 5">
    <name type="scientific">Fomitopsis schrenkii</name>
    <name type="common">Brown rot fungus</name>
    <dbReference type="NCBI Taxonomy" id="2126942"/>
    <lineage>
        <taxon>Eukaryota</taxon>
        <taxon>Fungi</taxon>
        <taxon>Dikarya</taxon>
        <taxon>Basidiomycota</taxon>
        <taxon>Agaricomycotina</taxon>
        <taxon>Agaricomycetes</taxon>
        <taxon>Polyporales</taxon>
        <taxon>Fomitopsis</taxon>
    </lineage>
</organism>
<keyword evidence="5" id="KW-1185">Reference proteome</keyword>
<dbReference type="Pfam" id="PF00443">
    <property type="entry name" value="UCH"/>
    <property type="match status" value="1"/>
</dbReference>
<evidence type="ECO:0000259" key="3">
    <source>
        <dbReference type="PROSITE" id="PS50235"/>
    </source>
</evidence>
<dbReference type="SUPFAM" id="SSF54001">
    <property type="entry name" value="Cysteine proteinases"/>
    <property type="match status" value="1"/>
</dbReference>
<dbReference type="PANTHER" id="PTHR39597">
    <property type="entry name" value="UBA DOMAIN-CONTAINING PROTEIN RUP1"/>
    <property type="match status" value="1"/>
</dbReference>
<feature type="coiled-coil region" evidence="1">
    <location>
        <begin position="478"/>
        <end position="512"/>
    </location>
</feature>
<dbReference type="PROSITE" id="PS50330">
    <property type="entry name" value="UIM"/>
    <property type="match status" value="1"/>
</dbReference>
<dbReference type="GO" id="GO:0004843">
    <property type="term" value="F:cysteine-type deubiquitinase activity"/>
    <property type="evidence" value="ECO:0007669"/>
    <property type="project" value="InterPro"/>
</dbReference>
<feature type="region of interest" description="Disordered" evidence="2">
    <location>
        <begin position="60"/>
        <end position="81"/>
    </location>
</feature>
<evidence type="ECO:0000313" key="4">
    <source>
        <dbReference type="EMBL" id="EPT03486.1"/>
    </source>
</evidence>
<dbReference type="InterPro" id="IPR003903">
    <property type="entry name" value="UIM_dom"/>
</dbReference>
<evidence type="ECO:0000256" key="1">
    <source>
        <dbReference type="SAM" id="Coils"/>
    </source>
</evidence>
<dbReference type="InterPro" id="IPR055335">
    <property type="entry name" value="Ucp6/RUP1"/>
</dbReference>
<reference evidence="4 5" key="1">
    <citation type="journal article" date="2012" name="Science">
        <title>The Paleozoic origin of enzymatic lignin decomposition reconstructed from 31 fungal genomes.</title>
        <authorList>
            <person name="Floudas D."/>
            <person name="Binder M."/>
            <person name="Riley R."/>
            <person name="Barry K."/>
            <person name="Blanchette R.A."/>
            <person name="Henrissat B."/>
            <person name="Martinez A.T."/>
            <person name="Otillar R."/>
            <person name="Spatafora J.W."/>
            <person name="Yadav J.S."/>
            <person name="Aerts A."/>
            <person name="Benoit I."/>
            <person name="Boyd A."/>
            <person name="Carlson A."/>
            <person name="Copeland A."/>
            <person name="Coutinho P.M."/>
            <person name="de Vries R.P."/>
            <person name="Ferreira P."/>
            <person name="Findley K."/>
            <person name="Foster B."/>
            <person name="Gaskell J."/>
            <person name="Glotzer D."/>
            <person name="Gorecki P."/>
            <person name="Heitman J."/>
            <person name="Hesse C."/>
            <person name="Hori C."/>
            <person name="Igarashi K."/>
            <person name="Jurgens J.A."/>
            <person name="Kallen N."/>
            <person name="Kersten P."/>
            <person name="Kohler A."/>
            <person name="Kuees U."/>
            <person name="Kumar T.K.A."/>
            <person name="Kuo A."/>
            <person name="LaButti K."/>
            <person name="Larrondo L.F."/>
            <person name="Lindquist E."/>
            <person name="Ling A."/>
            <person name="Lombard V."/>
            <person name="Lucas S."/>
            <person name="Lundell T."/>
            <person name="Martin R."/>
            <person name="McLaughlin D.J."/>
            <person name="Morgenstern I."/>
            <person name="Morin E."/>
            <person name="Murat C."/>
            <person name="Nagy L.G."/>
            <person name="Nolan M."/>
            <person name="Ohm R.A."/>
            <person name="Patyshakuliyeva A."/>
            <person name="Rokas A."/>
            <person name="Ruiz-Duenas F.J."/>
            <person name="Sabat G."/>
            <person name="Salamov A."/>
            <person name="Samejima M."/>
            <person name="Schmutz J."/>
            <person name="Slot J.C."/>
            <person name="St John F."/>
            <person name="Stenlid J."/>
            <person name="Sun H."/>
            <person name="Sun S."/>
            <person name="Syed K."/>
            <person name="Tsang A."/>
            <person name="Wiebenga A."/>
            <person name="Young D."/>
            <person name="Pisabarro A."/>
            <person name="Eastwood D.C."/>
            <person name="Martin F."/>
            <person name="Cullen D."/>
            <person name="Grigoriev I.V."/>
            <person name="Hibbett D.S."/>
        </authorList>
    </citation>
    <scope>NUCLEOTIDE SEQUENCE</scope>
    <source>
        <strain evidence="5">FP-58527</strain>
    </source>
</reference>
<dbReference type="AlphaFoldDB" id="S8FQD5"/>
<feature type="region of interest" description="Disordered" evidence="2">
    <location>
        <begin position="628"/>
        <end position="681"/>
    </location>
</feature>
<accession>S8FQD5</accession>